<dbReference type="Gene3D" id="2.40.160.170">
    <property type="match status" value="1"/>
</dbReference>
<evidence type="ECO:0000313" key="4">
    <source>
        <dbReference type="Proteomes" id="UP000647241"/>
    </source>
</evidence>
<accession>A0A917HJU4</accession>
<evidence type="ECO:0000256" key="2">
    <source>
        <dbReference type="SAM" id="SignalP"/>
    </source>
</evidence>
<evidence type="ECO:0000256" key="1">
    <source>
        <dbReference type="SAM" id="MobiDB-lite"/>
    </source>
</evidence>
<feature type="chain" id="PRO_5038054662" description="Outer membrane protein with beta-barrel domain" evidence="2">
    <location>
        <begin position="22"/>
        <end position="288"/>
    </location>
</feature>
<comment type="caution">
    <text evidence="3">The sequence shown here is derived from an EMBL/GenBank/DDBJ whole genome shotgun (WGS) entry which is preliminary data.</text>
</comment>
<proteinExistence type="predicted"/>
<reference evidence="3" key="1">
    <citation type="journal article" date="2014" name="Int. J. Syst. Evol. Microbiol.">
        <title>Complete genome sequence of Corynebacterium casei LMG S-19264T (=DSM 44701T), isolated from a smear-ripened cheese.</title>
        <authorList>
            <consortium name="US DOE Joint Genome Institute (JGI-PGF)"/>
            <person name="Walter F."/>
            <person name="Albersmeier A."/>
            <person name="Kalinowski J."/>
            <person name="Ruckert C."/>
        </authorList>
    </citation>
    <scope>NUCLEOTIDE SEQUENCE</scope>
    <source>
        <strain evidence="3">CGMCC 1.12997</strain>
    </source>
</reference>
<keyword evidence="4" id="KW-1185">Reference proteome</keyword>
<sequence length="288" mass="30177">MKLTHGAVLSFLSLFIPAAHAQTTPVLHLPLPAPLISSSSGVSSSTDGNATQPSQSLGASTGSGAIAMRSSRRLGVDVHAGLNGIGGDIALAVAPHFNVRLGGELFGYSTAFQEEGANVNATLRLGGGRASLDWFPFHNGFHVSPLLVFLNQTNVRASVIVPAGETISLNNGDYVSSQTDPLHGSASIGVWKTSPGLTIGYGNIIPRSGKHFSFPVEVGFYYVGQPTLKVDFSGSACDPSQPEPLGCQPVQQDADFQHDLAAFIRRNNNNLSYASFFPVASFGVGYSF</sequence>
<reference evidence="3" key="2">
    <citation type="submission" date="2020-09" db="EMBL/GenBank/DDBJ databases">
        <authorList>
            <person name="Sun Q."/>
            <person name="Zhou Y."/>
        </authorList>
    </citation>
    <scope>NUCLEOTIDE SEQUENCE</scope>
    <source>
        <strain evidence="3">CGMCC 1.12997</strain>
    </source>
</reference>
<feature type="signal peptide" evidence="2">
    <location>
        <begin position="1"/>
        <end position="21"/>
    </location>
</feature>
<dbReference type="EMBL" id="BMGT01000003">
    <property type="protein sequence ID" value="GGG82004.1"/>
    <property type="molecule type" value="Genomic_DNA"/>
</dbReference>
<gene>
    <name evidence="3" type="ORF">GCM10011585_26880</name>
</gene>
<dbReference type="Proteomes" id="UP000647241">
    <property type="component" value="Unassembled WGS sequence"/>
</dbReference>
<feature type="region of interest" description="Disordered" evidence="1">
    <location>
        <begin position="40"/>
        <end position="62"/>
    </location>
</feature>
<evidence type="ECO:0000313" key="3">
    <source>
        <dbReference type="EMBL" id="GGG82004.1"/>
    </source>
</evidence>
<evidence type="ECO:0008006" key="5">
    <source>
        <dbReference type="Google" id="ProtNLM"/>
    </source>
</evidence>
<dbReference type="AlphaFoldDB" id="A0A917HJU4"/>
<organism evidence="3 4">
    <name type="scientific">Edaphobacter dinghuensis</name>
    <dbReference type="NCBI Taxonomy" id="1560005"/>
    <lineage>
        <taxon>Bacteria</taxon>
        <taxon>Pseudomonadati</taxon>
        <taxon>Acidobacteriota</taxon>
        <taxon>Terriglobia</taxon>
        <taxon>Terriglobales</taxon>
        <taxon>Acidobacteriaceae</taxon>
        <taxon>Edaphobacter</taxon>
    </lineage>
</organism>
<feature type="compositionally biased region" description="Polar residues" evidence="1">
    <location>
        <begin position="46"/>
        <end position="62"/>
    </location>
</feature>
<name>A0A917HJU4_9BACT</name>
<protein>
    <recommendedName>
        <fullName evidence="5">Outer membrane protein with beta-barrel domain</fullName>
    </recommendedName>
</protein>
<dbReference type="RefSeq" id="WP_188554710.1">
    <property type="nucleotide sequence ID" value="NZ_BMGT01000003.1"/>
</dbReference>
<keyword evidence="2" id="KW-0732">Signal</keyword>